<feature type="transmembrane region" description="Helical" evidence="8">
    <location>
        <begin position="498"/>
        <end position="515"/>
    </location>
</feature>
<evidence type="ECO:0000256" key="5">
    <source>
        <dbReference type="ARBA" id="ARBA00023043"/>
    </source>
</evidence>
<evidence type="ECO:0000256" key="6">
    <source>
        <dbReference type="ARBA" id="ARBA00023136"/>
    </source>
</evidence>
<accession>A0AAD4SL12</accession>
<dbReference type="PROSITE" id="PS50297">
    <property type="entry name" value="ANK_REP_REGION"/>
    <property type="match status" value="1"/>
</dbReference>
<dbReference type="PROSITE" id="PS50088">
    <property type="entry name" value="ANK_REPEAT"/>
    <property type="match status" value="1"/>
</dbReference>
<dbReference type="PANTHER" id="PTHR24186">
    <property type="entry name" value="PROTEIN PHOSPHATASE 1 REGULATORY SUBUNIT"/>
    <property type="match status" value="1"/>
</dbReference>
<dbReference type="Pfam" id="PF12796">
    <property type="entry name" value="Ank_2"/>
    <property type="match status" value="1"/>
</dbReference>
<keyword evidence="6 8" id="KW-0472">Membrane</keyword>
<dbReference type="PANTHER" id="PTHR24186:SF38">
    <property type="entry name" value="ANKYRIN REPEAT FAMILY PROTEIN"/>
    <property type="match status" value="1"/>
</dbReference>
<feature type="repeat" description="ANK" evidence="7">
    <location>
        <begin position="83"/>
        <end position="106"/>
    </location>
</feature>
<protein>
    <recommendedName>
        <fullName evidence="9">PGG domain-containing protein</fullName>
    </recommendedName>
</protein>
<dbReference type="Pfam" id="PF00023">
    <property type="entry name" value="Ank"/>
    <property type="match status" value="1"/>
</dbReference>
<evidence type="ECO:0000256" key="2">
    <source>
        <dbReference type="ARBA" id="ARBA00022692"/>
    </source>
</evidence>
<evidence type="ECO:0000259" key="9">
    <source>
        <dbReference type="Pfam" id="PF13962"/>
    </source>
</evidence>
<feature type="transmembrane region" description="Helical" evidence="8">
    <location>
        <begin position="253"/>
        <end position="272"/>
    </location>
</feature>
<evidence type="ECO:0000256" key="4">
    <source>
        <dbReference type="ARBA" id="ARBA00022989"/>
    </source>
</evidence>
<dbReference type="InterPro" id="IPR026961">
    <property type="entry name" value="PGG_dom"/>
</dbReference>
<organism evidence="10 11">
    <name type="scientific">Papaver atlanticum</name>
    <dbReference type="NCBI Taxonomy" id="357466"/>
    <lineage>
        <taxon>Eukaryota</taxon>
        <taxon>Viridiplantae</taxon>
        <taxon>Streptophyta</taxon>
        <taxon>Embryophyta</taxon>
        <taxon>Tracheophyta</taxon>
        <taxon>Spermatophyta</taxon>
        <taxon>Magnoliopsida</taxon>
        <taxon>Ranunculales</taxon>
        <taxon>Papaveraceae</taxon>
        <taxon>Papaveroideae</taxon>
        <taxon>Papaver</taxon>
    </lineage>
</organism>
<name>A0AAD4SL12_9MAGN</name>
<gene>
    <name evidence="10" type="ORF">MKW98_012800</name>
</gene>
<keyword evidence="11" id="KW-1185">Reference proteome</keyword>
<comment type="caution">
    <text evidence="10">The sequence shown here is derived from an EMBL/GenBank/DDBJ whole genome shotgun (WGS) entry which is preliminary data.</text>
</comment>
<evidence type="ECO:0000313" key="10">
    <source>
        <dbReference type="EMBL" id="KAI3912858.1"/>
    </source>
</evidence>
<dbReference type="Gene3D" id="1.25.40.20">
    <property type="entry name" value="Ankyrin repeat-containing domain"/>
    <property type="match status" value="2"/>
</dbReference>
<dbReference type="SUPFAM" id="SSF48403">
    <property type="entry name" value="Ankyrin repeat"/>
    <property type="match status" value="1"/>
</dbReference>
<evidence type="ECO:0000313" key="11">
    <source>
        <dbReference type="Proteomes" id="UP001202328"/>
    </source>
</evidence>
<dbReference type="AlphaFoldDB" id="A0AAD4SL12"/>
<sequence length="524" mass="59038">MDTIHDVTQRGGVESLRRILDENPDFPLAYFTCFLRTTLHEAAIRGHVELAREIVNRVPELTMKMVTVLLNANTDACVVQDKNGGTPLHLAAMRDEVEVMDMLIEKRPEAIHQRLMNSNETILHLSVKNSSHRAMFKLAEYLVENRTNLANKPDEISVNSIDSSGNTILHLAAQLKEMKMFNFLMQNVVLRIDINIRNNEGVTALQMLDRKEMEALGMSCYDYHTTREEVRQQEIEVPQQRTTSKNEWLKERMNTIMIVAALIAGIAFQAVINPPGGVFQEDSKIDSVKEPVMFTYYLRNFINNTATGEGFQSYYSHVHNLPQQKTTRDNITADDIITYRANFVNDLLTAAKNSESLARSVFTYKSKKLAPGIILDDDWWMNITSNFNTTYGGGSGFSPYLMQYAGNAIMACASPNAYQSYILLNSLALVVCALTVLIVTFDAIKQRPSSRPTTSIVRYLEVLVATAVACIILSYAIVIKTIAPPFWDYGYVKSQLRISLVAFTCMPLLTFHILGSRTLSRFGV</sequence>
<feature type="domain" description="PGG" evidence="9">
    <location>
        <begin position="247"/>
        <end position="293"/>
    </location>
</feature>
<dbReference type="Proteomes" id="UP001202328">
    <property type="component" value="Unassembled WGS sequence"/>
</dbReference>
<proteinExistence type="predicted"/>
<feature type="transmembrane region" description="Helical" evidence="8">
    <location>
        <begin position="421"/>
        <end position="444"/>
    </location>
</feature>
<dbReference type="Pfam" id="PF13962">
    <property type="entry name" value="PGG"/>
    <property type="match status" value="1"/>
</dbReference>
<dbReference type="InterPro" id="IPR036770">
    <property type="entry name" value="Ankyrin_rpt-contain_sf"/>
</dbReference>
<keyword evidence="5 7" id="KW-0040">ANK repeat</keyword>
<feature type="transmembrane region" description="Helical" evidence="8">
    <location>
        <begin position="456"/>
        <end position="478"/>
    </location>
</feature>
<dbReference type="InterPro" id="IPR002110">
    <property type="entry name" value="Ankyrin_rpt"/>
</dbReference>
<dbReference type="SMART" id="SM00248">
    <property type="entry name" value="ANK"/>
    <property type="match status" value="4"/>
</dbReference>
<dbReference type="GO" id="GO:0005886">
    <property type="term" value="C:plasma membrane"/>
    <property type="evidence" value="ECO:0007669"/>
    <property type="project" value="TreeGrafter"/>
</dbReference>
<evidence type="ECO:0000256" key="3">
    <source>
        <dbReference type="ARBA" id="ARBA00022737"/>
    </source>
</evidence>
<evidence type="ECO:0000256" key="8">
    <source>
        <dbReference type="SAM" id="Phobius"/>
    </source>
</evidence>
<keyword evidence="3" id="KW-0677">Repeat</keyword>
<evidence type="ECO:0000256" key="7">
    <source>
        <dbReference type="PROSITE-ProRule" id="PRU00023"/>
    </source>
</evidence>
<reference evidence="10" key="1">
    <citation type="submission" date="2022-04" db="EMBL/GenBank/DDBJ databases">
        <title>A functionally conserved STORR gene fusion in Papaver species that diverged 16.8 million years ago.</title>
        <authorList>
            <person name="Catania T."/>
        </authorList>
    </citation>
    <scope>NUCLEOTIDE SEQUENCE</scope>
    <source>
        <strain evidence="10">S-188037</strain>
    </source>
</reference>
<dbReference type="EMBL" id="JAJJMB010009601">
    <property type="protein sequence ID" value="KAI3912858.1"/>
    <property type="molecule type" value="Genomic_DNA"/>
</dbReference>
<keyword evidence="4 8" id="KW-1133">Transmembrane helix</keyword>
<keyword evidence="2 8" id="KW-0812">Transmembrane</keyword>
<evidence type="ECO:0000256" key="1">
    <source>
        <dbReference type="ARBA" id="ARBA00004141"/>
    </source>
</evidence>
<comment type="subcellular location">
    <subcellularLocation>
        <location evidence="1">Membrane</location>
        <topology evidence="1">Multi-pass membrane protein</topology>
    </subcellularLocation>
</comment>